<evidence type="ECO:0000313" key="3">
    <source>
        <dbReference type="Proteomes" id="UP001365542"/>
    </source>
</evidence>
<dbReference type="EMBL" id="JAVHJO010000015">
    <property type="protein sequence ID" value="KAK6527790.1"/>
    <property type="molecule type" value="Genomic_DNA"/>
</dbReference>
<proteinExistence type="predicted"/>
<dbReference type="Pfam" id="PF12937">
    <property type="entry name" value="F-box-like"/>
    <property type="match status" value="1"/>
</dbReference>
<dbReference type="Proteomes" id="UP001365542">
    <property type="component" value="Unassembled WGS sequence"/>
</dbReference>
<comment type="caution">
    <text evidence="2">The sequence shown here is derived from an EMBL/GenBank/DDBJ whole genome shotgun (WGS) entry which is preliminary data.</text>
</comment>
<name>A0AAV9WX15_9PEZI</name>
<dbReference type="InterPro" id="IPR001810">
    <property type="entry name" value="F-box_dom"/>
</dbReference>
<gene>
    <name evidence="2" type="ORF">TWF694_004770</name>
</gene>
<dbReference type="AlphaFoldDB" id="A0AAV9WX15"/>
<sequence length="552" mass="64057">MANLAHLPAEIIFDILSNEFSYDDLWSLCLVNRRLNKFTTPILYKTVTIRVVSSSFIEDNAKRFRHGAGVLERDIPSLRLPNHSSLQFIRYFGLDVHSRDESRPVLYGRNHRIVANSAFDVLKSLGRDQLKGFLFGIAEFSDEMIQHLQKFQCKIESIYEQEDKVSLEETDRTRMMRLVLHKRTNFVDLTLNSVTLETFIPFCCLLIESQNTLRSLFVDLAKFDKVDKTTNYRLSPYKDDLIEALAKLNVDFHNPPKLGSIKRLYLRNCASRSDSLSSFFFRILEFSELDYLNVYNMAQAVELWDRISMSSLKLVSLHLANTKYRYKFEEKIKHVLLSFIGLKELCLDYSGFSKDMNEGILNHAASLQKLFWNLENQFNLNAALKELRDISKLTNLRELAISGLEIREDHLDFPLPPNLNLLLILTGSSLEMTGRESQPFNFVTASQLFKFIGDRFGRTPLGRKPFNYLALDRSRTGRGADRFFVCPFTVKVVDGEKADDGRGFDPMATKYVYHFLGRELLPMDAYFRVPEPMLHWMPPKTWRKLAKPDDIR</sequence>
<keyword evidence="3" id="KW-1185">Reference proteome</keyword>
<evidence type="ECO:0000313" key="2">
    <source>
        <dbReference type="EMBL" id="KAK6527790.1"/>
    </source>
</evidence>
<organism evidence="2 3">
    <name type="scientific">Orbilia ellipsospora</name>
    <dbReference type="NCBI Taxonomy" id="2528407"/>
    <lineage>
        <taxon>Eukaryota</taxon>
        <taxon>Fungi</taxon>
        <taxon>Dikarya</taxon>
        <taxon>Ascomycota</taxon>
        <taxon>Pezizomycotina</taxon>
        <taxon>Orbiliomycetes</taxon>
        <taxon>Orbiliales</taxon>
        <taxon>Orbiliaceae</taxon>
        <taxon>Orbilia</taxon>
    </lineage>
</organism>
<protein>
    <recommendedName>
        <fullName evidence="1">F-box domain-containing protein</fullName>
    </recommendedName>
</protein>
<feature type="domain" description="F-box" evidence="1">
    <location>
        <begin position="4"/>
        <end position="50"/>
    </location>
</feature>
<accession>A0AAV9WX15</accession>
<dbReference type="SUPFAM" id="SSF52047">
    <property type="entry name" value="RNI-like"/>
    <property type="match status" value="1"/>
</dbReference>
<reference evidence="2 3" key="1">
    <citation type="submission" date="2019-10" db="EMBL/GenBank/DDBJ databases">
        <authorList>
            <person name="Palmer J.M."/>
        </authorList>
    </citation>
    <scope>NUCLEOTIDE SEQUENCE [LARGE SCALE GENOMIC DNA]</scope>
    <source>
        <strain evidence="2 3">TWF694</strain>
    </source>
</reference>
<evidence type="ECO:0000259" key="1">
    <source>
        <dbReference type="Pfam" id="PF12937"/>
    </source>
</evidence>